<evidence type="ECO:0000313" key="1">
    <source>
        <dbReference type="EMBL" id="PNF14755.1"/>
    </source>
</evidence>
<sequence length="89" mass="10719">MNYKNYKLYREFELEVEAKMRRLQYLGHVVGMKENEVPKKILDQHPVGRGKPGRPRKRWLDDVTKDLEVLGLQDWRRQALDREERAKAV</sequence>
<organism evidence="1 2">
    <name type="scientific">Cryptotermes secundus</name>
    <dbReference type="NCBI Taxonomy" id="105785"/>
    <lineage>
        <taxon>Eukaryota</taxon>
        <taxon>Metazoa</taxon>
        <taxon>Ecdysozoa</taxon>
        <taxon>Arthropoda</taxon>
        <taxon>Hexapoda</taxon>
        <taxon>Insecta</taxon>
        <taxon>Pterygota</taxon>
        <taxon>Neoptera</taxon>
        <taxon>Polyneoptera</taxon>
        <taxon>Dictyoptera</taxon>
        <taxon>Blattodea</taxon>
        <taxon>Blattoidea</taxon>
        <taxon>Termitoidae</taxon>
        <taxon>Kalotermitidae</taxon>
        <taxon>Cryptotermitinae</taxon>
        <taxon>Cryptotermes</taxon>
    </lineage>
</organism>
<gene>
    <name evidence="1" type="ORF">B7P43_G08348</name>
</gene>
<protein>
    <submittedName>
        <fullName evidence="1">Uncharacterized protein</fullName>
    </submittedName>
</protein>
<dbReference type="InParanoid" id="A0A2J7PEK6"/>
<reference evidence="1 2" key="1">
    <citation type="submission" date="2017-12" db="EMBL/GenBank/DDBJ databases">
        <title>Hemimetabolous genomes reveal molecular basis of termite eusociality.</title>
        <authorList>
            <person name="Harrison M.C."/>
            <person name="Jongepier E."/>
            <person name="Robertson H.M."/>
            <person name="Arning N."/>
            <person name="Bitard-Feildel T."/>
            <person name="Chao H."/>
            <person name="Childers C.P."/>
            <person name="Dinh H."/>
            <person name="Doddapaneni H."/>
            <person name="Dugan S."/>
            <person name="Gowin J."/>
            <person name="Greiner C."/>
            <person name="Han Y."/>
            <person name="Hu H."/>
            <person name="Hughes D.S.T."/>
            <person name="Huylmans A.-K."/>
            <person name="Kemena C."/>
            <person name="Kremer L.P.M."/>
            <person name="Lee S.L."/>
            <person name="Lopez-Ezquerra A."/>
            <person name="Mallet L."/>
            <person name="Monroy-Kuhn J.M."/>
            <person name="Moser A."/>
            <person name="Murali S.C."/>
            <person name="Muzny D.M."/>
            <person name="Otani S."/>
            <person name="Piulachs M.-D."/>
            <person name="Poelchau M."/>
            <person name="Qu J."/>
            <person name="Schaub F."/>
            <person name="Wada-Katsumata A."/>
            <person name="Worley K.C."/>
            <person name="Xie Q."/>
            <person name="Ylla G."/>
            <person name="Poulsen M."/>
            <person name="Gibbs R.A."/>
            <person name="Schal C."/>
            <person name="Richards S."/>
            <person name="Belles X."/>
            <person name="Korb J."/>
            <person name="Bornberg-Bauer E."/>
        </authorList>
    </citation>
    <scope>NUCLEOTIDE SEQUENCE [LARGE SCALE GENOMIC DNA]</scope>
    <source>
        <tissue evidence="1">Whole body</tissue>
    </source>
</reference>
<evidence type="ECO:0000313" key="2">
    <source>
        <dbReference type="Proteomes" id="UP000235965"/>
    </source>
</evidence>
<dbReference type="EMBL" id="NEVH01026094">
    <property type="protein sequence ID" value="PNF14755.1"/>
    <property type="molecule type" value="Genomic_DNA"/>
</dbReference>
<keyword evidence="2" id="KW-1185">Reference proteome</keyword>
<dbReference type="Proteomes" id="UP000235965">
    <property type="component" value="Unassembled WGS sequence"/>
</dbReference>
<proteinExistence type="predicted"/>
<dbReference type="AlphaFoldDB" id="A0A2J7PEK6"/>
<name>A0A2J7PEK6_9NEOP</name>
<accession>A0A2J7PEK6</accession>
<comment type="caution">
    <text evidence="1">The sequence shown here is derived from an EMBL/GenBank/DDBJ whole genome shotgun (WGS) entry which is preliminary data.</text>
</comment>